<protein>
    <recommendedName>
        <fullName evidence="2">F-box domain-containing protein</fullName>
    </recommendedName>
</protein>
<reference evidence="1" key="1">
    <citation type="submission" date="2021-01" db="EMBL/GenBank/DDBJ databases">
        <authorList>
            <person name="Corre E."/>
            <person name="Pelletier E."/>
            <person name="Niang G."/>
            <person name="Scheremetjew M."/>
            <person name="Finn R."/>
            <person name="Kale V."/>
            <person name="Holt S."/>
            <person name="Cochrane G."/>
            <person name="Meng A."/>
            <person name="Brown T."/>
            <person name="Cohen L."/>
        </authorList>
    </citation>
    <scope>NUCLEOTIDE SEQUENCE</scope>
    <source>
        <strain evidence="1">CCMP3105</strain>
    </source>
</reference>
<evidence type="ECO:0008006" key="2">
    <source>
        <dbReference type="Google" id="ProtNLM"/>
    </source>
</evidence>
<dbReference type="Gene3D" id="3.80.10.10">
    <property type="entry name" value="Ribonuclease Inhibitor"/>
    <property type="match status" value="2"/>
</dbReference>
<proteinExistence type="predicted"/>
<dbReference type="GO" id="GO:0019005">
    <property type="term" value="C:SCF ubiquitin ligase complex"/>
    <property type="evidence" value="ECO:0007669"/>
    <property type="project" value="TreeGrafter"/>
</dbReference>
<evidence type="ECO:0000313" key="1">
    <source>
        <dbReference type="EMBL" id="CAE4651632.1"/>
    </source>
</evidence>
<dbReference type="PANTHER" id="PTHR13318:SF190">
    <property type="entry name" value="PARTNER OF PAIRED, ISOFORM B"/>
    <property type="match status" value="1"/>
</dbReference>
<dbReference type="AlphaFoldDB" id="A0A7S4W4J4"/>
<dbReference type="PANTHER" id="PTHR13318">
    <property type="entry name" value="PARTNER OF PAIRED, ISOFORM B-RELATED"/>
    <property type="match status" value="1"/>
</dbReference>
<dbReference type="EMBL" id="HBNR01075298">
    <property type="protein sequence ID" value="CAE4651632.1"/>
    <property type="molecule type" value="Transcribed_RNA"/>
</dbReference>
<dbReference type="SUPFAM" id="SSF52047">
    <property type="entry name" value="RNI-like"/>
    <property type="match status" value="1"/>
</dbReference>
<sequence length="620" mass="66921">MAAVRPLELAAFGWGDIVEAAEFSRRSARTSSLPATPRPGKLSWGDVVGAELAIAVHVISMLWWAPMCAFRACDTAAAEAFELWAEQPIPSAEFSWVRVPVRRRTDCLRFLAQHCRNVRSLAVGETAQFGEKSLLRLVCGMRLLESLDVGAAPFGGAFPDPQRLLDRLAKYCPRLQHLAITFKHETTSQRQTLEVRAFAWLGRRLLTLDLGAVAVRIAGGSRTLATCCPQLERLAAQLCQLHEQPLDAVDPNDLARGCPRLEDLDLAPIDWDDHLLERFMSEAQHLQSLSLRHVVPDASPRLLLPLVAAPEPDKPWPGAKLVTLHLALHARTDADRATAWLEVVAGMPRLRSLCLDYAAPLRLSVIVEALLNPSTSGAAAVAAEGGQPAGLPSSLAGFTVHGCHGVDDDAVHLLSSALPRLQQLRLFPDSWREVGDISDRALQMLVKGLPRLRVLAVSSRAELLAAALDAPGPRLRSFSLFAPLGDAACKVVSLWGCLRHLWLGPHRLMEHGVGAESAISDAGLGRVALGCGQLADLTVASRQVTDAGAKAVLLACRELRRLRLGGRGITDASLALLAALPQPRLERFGLWSSGTTAAGLRRAEAEMPWVCFDVEASSSA</sequence>
<accession>A0A7S4W4J4</accession>
<organism evidence="1">
    <name type="scientific">Alexandrium monilatum</name>
    <dbReference type="NCBI Taxonomy" id="311494"/>
    <lineage>
        <taxon>Eukaryota</taxon>
        <taxon>Sar</taxon>
        <taxon>Alveolata</taxon>
        <taxon>Dinophyceae</taxon>
        <taxon>Gonyaulacales</taxon>
        <taxon>Pyrocystaceae</taxon>
        <taxon>Alexandrium</taxon>
    </lineage>
</organism>
<gene>
    <name evidence="1" type="ORF">AMON00008_LOCUS53482</name>
</gene>
<dbReference type="GO" id="GO:0031146">
    <property type="term" value="P:SCF-dependent proteasomal ubiquitin-dependent protein catabolic process"/>
    <property type="evidence" value="ECO:0007669"/>
    <property type="project" value="TreeGrafter"/>
</dbReference>
<dbReference type="InterPro" id="IPR032675">
    <property type="entry name" value="LRR_dom_sf"/>
</dbReference>
<name>A0A7S4W4J4_9DINO</name>